<dbReference type="InterPro" id="IPR036273">
    <property type="entry name" value="CRAL/TRIO_N_dom_sf"/>
</dbReference>
<dbReference type="InterPro" id="IPR036865">
    <property type="entry name" value="CRAL-TRIO_dom_sf"/>
</dbReference>
<feature type="signal peptide" evidence="1">
    <location>
        <begin position="1"/>
        <end position="18"/>
    </location>
</feature>
<feature type="domain" description="CRAL-TRIO" evidence="2">
    <location>
        <begin position="132"/>
        <end position="310"/>
    </location>
</feature>
<gene>
    <name evidence="3" type="ORF">CDEB00056_LOCUS1155</name>
</gene>
<reference evidence="3" key="1">
    <citation type="submission" date="2021-01" db="EMBL/GenBank/DDBJ databases">
        <authorList>
            <person name="Corre E."/>
            <person name="Pelletier E."/>
            <person name="Niang G."/>
            <person name="Scheremetjew M."/>
            <person name="Finn R."/>
            <person name="Kale V."/>
            <person name="Holt S."/>
            <person name="Cochrane G."/>
            <person name="Meng A."/>
            <person name="Brown T."/>
            <person name="Cohen L."/>
        </authorList>
    </citation>
    <scope>NUCLEOTIDE SEQUENCE</scope>
    <source>
        <strain evidence="3">MM31A-1</strain>
    </source>
</reference>
<proteinExistence type="predicted"/>
<dbReference type="Pfam" id="PF00650">
    <property type="entry name" value="CRAL_TRIO"/>
    <property type="match status" value="1"/>
</dbReference>
<organism evidence="3">
    <name type="scientific">Chaetoceros debilis</name>
    <dbReference type="NCBI Taxonomy" id="122233"/>
    <lineage>
        <taxon>Eukaryota</taxon>
        <taxon>Sar</taxon>
        <taxon>Stramenopiles</taxon>
        <taxon>Ochrophyta</taxon>
        <taxon>Bacillariophyta</taxon>
        <taxon>Coscinodiscophyceae</taxon>
        <taxon>Chaetocerotophycidae</taxon>
        <taxon>Chaetocerotales</taxon>
        <taxon>Chaetocerotaceae</taxon>
        <taxon>Chaetoceros</taxon>
    </lineage>
</organism>
<evidence type="ECO:0000256" key="1">
    <source>
        <dbReference type="SAM" id="SignalP"/>
    </source>
</evidence>
<evidence type="ECO:0000259" key="2">
    <source>
        <dbReference type="PROSITE" id="PS50191"/>
    </source>
</evidence>
<dbReference type="PANTHER" id="PTHR45657">
    <property type="entry name" value="CRAL-TRIO DOMAIN-CONTAINING PROTEIN YKL091C-RELATED"/>
    <property type="match status" value="1"/>
</dbReference>
<dbReference type="Gene3D" id="3.40.525.10">
    <property type="entry name" value="CRAL-TRIO lipid binding domain"/>
    <property type="match status" value="1"/>
</dbReference>
<evidence type="ECO:0000313" key="3">
    <source>
        <dbReference type="EMBL" id="CAE0456314.1"/>
    </source>
</evidence>
<name>A0A7S3V4M9_9STRA</name>
<dbReference type="AlphaFoldDB" id="A0A7S3V4M9"/>
<dbReference type="SUPFAM" id="SSF52087">
    <property type="entry name" value="CRAL/TRIO domain"/>
    <property type="match status" value="1"/>
</dbReference>
<keyword evidence="1" id="KW-0732">Signal</keyword>
<accession>A0A7S3V4M9</accession>
<protein>
    <recommendedName>
        <fullName evidence="2">CRAL-TRIO domain-containing protein</fullName>
    </recommendedName>
</protein>
<dbReference type="EMBL" id="HBIO01001595">
    <property type="protein sequence ID" value="CAE0456314.1"/>
    <property type="molecule type" value="Transcribed_RNA"/>
</dbReference>
<dbReference type="SUPFAM" id="SSF46938">
    <property type="entry name" value="CRAL/TRIO N-terminal domain"/>
    <property type="match status" value="1"/>
</dbReference>
<dbReference type="InterPro" id="IPR051026">
    <property type="entry name" value="PI/PC_transfer"/>
</dbReference>
<sequence>MNCSKVLYFALIIGASSAKYCSYLPSQRCSKLFVLRGGENGESNNDSVSGTATIEDVESISSVEEEKVNLESLRFSASVQGDGSESDIDAIPTRFLNMQKGNREKAKQAFGSTVKWREDQSMNDILSRPNPKFDLCKKVFPVFLPGKDQTGNVVVVQRVGLIDFDYGTKNALTSQDILMYYLYIIEYIWNILEIGHPHAVMTTVMDLKGVKLSTFRNQQKRQFLLKFVKVMSDHYPNRSYKTLIINAPSWINMAYRLVKPLLRESTKKKIMLLNGGKKQDDILIETLGSAVPKELLEDRDDAQGEENFTHESSSIENEIRLLCLSVLEINGINMAASV</sequence>
<feature type="chain" id="PRO_5031159919" description="CRAL-TRIO domain-containing protein" evidence="1">
    <location>
        <begin position="19"/>
        <end position="338"/>
    </location>
</feature>
<dbReference type="SMART" id="SM00516">
    <property type="entry name" value="SEC14"/>
    <property type="match status" value="1"/>
</dbReference>
<dbReference type="PROSITE" id="PS50191">
    <property type="entry name" value="CRAL_TRIO"/>
    <property type="match status" value="1"/>
</dbReference>
<dbReference type="CDD" id="cd00170">
    <property type="entry name" value="SEC14"/>
    <property type="match status" value="1"/>
</dbReference>
<dbReference type="PANTHER" id="PTHR45657:SF1">
    <property type="entry name" value="CRAL-TRIO DOMAIN-CONTAINING PROTEIN YKL091C-RELATED"/>
    <property type="match status" value="1"/>
</dbReference>
<dbReference type="InterPro" id="IPR001251">
    <property type="entry name" value="CRAL-TRIO_dom"/>
</dbReference>